<organism evidence="5">
    <name type="scientific">uncultured bacterium Ad_113_F04_contig1</name>
    <dbReference type="NCBI Taxonomy" id="1489295"/>
    <lineage>
        <taxon>Bacteria</taxon>
        <taxon>environmental samples</taxon>
    </lineage>
</organism>
<dbReference type="EMBL" id="KJ631385">
    <property type="protein sequence ID" value="AIF25979.1"/>
    <property type="molecule type" value="Genomic_DNA"/>
</dbReference>
<dbReference type="AlphaFoldDB" id="A0A0B4N018"/>
<proteinExistence type="inferred from homology"/>
<reference evidence="5" key="1">
    <citation type="submission" date="2014-03" db="EMBL/GenBank/DDBJ databases">
        <title>A sequence of cellulolytic fosmid clone of goat rumen metagenome.</title>
        <authorList>
            <person name="Lee K.-T."/>
            <person name="Kim J.-Y."/>
            <person name="Kim Y.-J."/>
            <person name="Ahn J.-H."/>
            <person name="Park M.-N."/>
            <person name="Kim J.-H."/>
            <person name="Kim T.-H."/>
        </authorList>
    </citation>
    <scope>NUCLEOTIDE SEQUENCE</scope>
</reference>
<dbReference type="Pfam" id="PF00293">
    <property type="entry name" value="NUDIX"/>
    <property type="match status" value="1"/>
</dbReference>
<dbReference type="InterPro" id="IPR020084">
    <property type="entry name" value="NUDIX_hydrolase_CS"/>
</dbReference>
<accession>A0A0B4N018</accession>
<dbReference type="GO" id="GO:0016787">
    <property type="term" value="F:hydrolase activity"/>
    <property type="evidence" value="ECO:0007669"/>
    <property type="project" value="UniProtKB-KW"/>
</dbReference>
<protein>
    <submittedName>
        <fullName evidence="5">Putative NUDIX hydrolase</fullName>
    </submittedName>
</protein>
<dbReference type="InterPro" id="IPR020476">
    <property type="entry name" value="Nudix_hydrolase"/>
</dbReference>
<evidence type="ECO:0000313" key="5">
    <source>
        <dbReference type="EMBL" id="AIF25979.1"/>
    </source>
</evidence>
<dbReference type="PRINTS" id="PR00502">
    <property type="entry name" value="NUDIXFAMILY"/>
</dbReference>
<dbReference type="PROSITE" id="PS00893">
    <property type="entry name" value="NUDIX_BOX"/>
    <property type="match status" value="1"/>
</dbReference>
<evidence type="ECO:0000256" key="2">
    <source>
        <dbReference type="ARBA" id="ARBA00022801"/>
    </source>
</evidence>
<comment type="cofactor">
    <cofactor evidence="1">
        <name>Mg(2+)</name>
        <dbReference type="ChEBI" id="CHEBI:18420"/>
    </cofactor>
</comment>
<dbReference type="PROSITE" id="PS51462">
    <property type="entry name" value="NUDIX"/>
    <property type="match status" value="1"/>
</dbReference>
<evidence type="ECO:0000256" key="3">
    <source>
        <dbReference type="RuleBase" id="RU003476"/>
    </source>
</evidence>
<name>A0A0B4N018_9BACT</name>
<evidence type="ECO:0000259" key="4">
    <source>
        <dbReference type="PROSITE" id="PS51462"/>
    </source>
</evidence>
<feature type="domain" description="Nudix hydrolase" evidence="4">
    <location>
        <begin position="11"/>
        <end position="144"/>
    </location>
</feature>
<dbReference type="InterPro" id="IPR015797">
    <property type="entry name" value="NUDIX_hydrolase-like_dom_sf"/>
</dbReference>
<evidence type="ECO:0000256" key="1">
    <source>
        <dbReference type="ARBA" id="ARBA00001946"/>
    </source>
</evidence>
<keyword evidence="2 3" id="KW-0378">Hydrolase</keyword>
<dbReference type="PANTHER" id="PTHR43046:SF14">
    <property type="entry name" value="MUTT_NUDIX FAMILY PROTEIN"/>
    <property type="match status" value="1"/>
</dbReference>
<sequence length="169" mass="19152">MDKWLETKQIPSHCVSAAGVVYKDDKVLLIRSERRGWEIPGGIVEQGEAILDGLRREILEESGITAEPECITGIYQNLENKKGYGPLEGMTLPTTVNMVFRCRYTGGEAAVSDACVETGWFTPDEAMERITYDYMRKAFEDAHFFSGSQHFGTFRKKDREIIFTGDRLL</sequence>
<dbReference type="Gene3D" id="3.90.79.10">
    <property type="entry name" value="Nucleoside Triphosphate Pyrophosphohydrolase"/>
    <property type="match status" value="1"/>
</dbReference>
<dbReference type="InterPro" id="IPR000086">
    <property type="entry name" value="NUDIX_hydrolase_dom"/>
</dbReference>
<dbReference type="PANTHER" id="PTHR43046">
    <property type="entry name" value="GDP-MANNOSE MANNOSYL HYDROLASE"/>
    <property type="match status" value="1"/>
</dbReference>
<comment type="similarity">
    <text evidence="3">Belongs to the Nudix hydrolase family.</text>
</comment>
<dbReference type="SUPFAM" id="SSF55811">
    <property type="entry name" value="Nudix"/>
    <property type="match status" value="1"/>
</dbReference>